<comment type="caution">
    <text evidence="1">The sequence shown here is derived from an EMBL/GenBank/DDBJ whole genome shotgun (WGS) entry which is preliminary data.</text>
</comment>
<name>A0A4Y2N958_ARAVE</name>
<gene>
    <name evidence="1" type="ORF">AVEN_12906_1</name>
</gene>
<dbReference type="OrthoDB" id="10398079at2759"/>
<evidence type="ECO:0000313" key="2">
    <source>
        <dbReference type="Proteomes" id="UP000499080"/>
    </source>
</evidence>
<protein>
    <submittedName>
        <fullName evidence="1">Uncharacterized protein</fullName>
    </submittedName>
</protein>
<dbReference type="AlphaFoldDB" id="A0A4Y2N958"/>
<dbReference type="Proteomes" id="UP000499080">
    <property type="component" value="Unassembled WGS sequence"/>
</dbReference>
<proteinExistence type="predicted"/>
<reference evidence="1 2" key="1">
    <citation type="journal article" date="2019" name="Sci. Rep.">
        <title>Orb-weaving spider Araneus ventricosus genome elucidates the spidroin gene catalogue.</title>
        <authorList>
            <person name="Kono N."/>
            <person name="Nakamura H."/>
            <person name="Ohtoshi R."/>
            <person name="Moran D.A.P."/>
            <person name="Shinohara A."/>
            <person name="Yoshida Y."/>
            <person name="Fujiwara M."/>
            <person name="Mori M."/>
            <person name="Tomita M."/>
            <person name="Arakawa K."/>
        </authorList>
    </citation>
    <scope>NUCLEOTIDE SEQUENCE [LARGE SCALE GENOMIC DNA]</scope>
</reference>
<sequence length="131" mass="14971">MSLTIQPVSAAVSKLFEKILFPNKCLEPRLDAKSGMYGVAPVFPLELLQQFFSFASSMGMPFRRMTPPLNMPGHLRRMASRWPSDYIFFSKLKEHLSGTEFSSDSDVKTAAENYINDQERDFYQAGLTSWF</sequence>
<organism evidence="1 2">
    <name type="scientific">Araneus ventricosus</name>
    <name type="common">Orbweaver spider</name>
    <name type="synonym">Epeira ventricosa</name>
    <dbReference type="NCBI Taxonomy" id="182803"/>
    <lineage>
        <taxon>Eukaryota</taxon>
        <taxon>Metazoa</taxon>
        <taxon>Ecdysozoa</taxon>
        <taxon>Arthropoda</taxon>
        <taxon>Chelicerata</taxon>
        <taxon>Arachnida</taxon>
        <taxon>Araneae</taxon>
        <taxon>Araneomorphae</taxon>
        <taxon>Entelegynae</taxon>
        <taxon>Araneoidea</taxon>
        <taxon>Araneidae</taxon>
        <taxon>Araneus</taxon>
    </lineage>
</organism>
<keyword evidence="2" id="KW-1185">Reference proteome</keyword>
<evidence type="ECO:0000313" key="1">
    <source>
        <dbReference type="EMBL" id="GBN35209.1"/>
    </source>
</evidence>
<accession>A0A4Y2N958</accession>
<dbReference type="EMBL" id="BGPR01008662">
    <property type="protein sequence ID" value="GBN35209.1"/>
    <property type="molecule type" value="Genomic_DNA"/>
</dbReference>